<protein>
    <submittedName>
        <fullName evidence="1">Uncharacterized protein</fullName>
    </submittedName>
</protein>
<evidence type="ECO:0000313" key="1">
    <source>
        <dbReference type="EMBL" id="KAF9647734.1"/>
    </source>
</evidence>
<accession>A0ACB6ZDR9</accession>
<dbReference type="EMBL" id="MU118027">
    <property type="protein sequence ID" value="KAF9647734.1"/>
    <property type="molecule type" value="Genomic_DNA"/>
</dbReference>
<name>A0ACB6ZDR9_THEGA</name>
<reference evidence="1" key="2">
    <citation type="journal article" date="2020" name="Nat. Commun.">
        <title>Large-scale genome sequencing of mycorrhizal fungi provides insights into the early evolution of symbiotic traits.</title>
        <authorList>
            <person name="Miyauchi S."/>
            <person name="Kiss E."/>
            <person name="Kuo A."/>
            <person name="Drula E."/>
            <person name="Kohler A."/>
            <person name="Sanchez-Garcia M."/>
            <person name="Morin E."/>
            <person name="Andreopoulos B."/>
            <person name="Barry K.W."/>
            <person name="Bonito G."/>
            <person name="Buee M."/>
            <person name="Carver A."/>
            <person name="Chen C."/>
            <person name="Cichocki N."/>
            <person name="Clum A."/>
            <person name="Culley D."/>
            <person name="Crous P.W."/>
            <person name="Fauchery L."/>
            <person name="Girlanda M."/>
            <person name="Hayes R.D."/>
            <person name="Keri Z."/>
            <person name="LaButti K."/>
            <person name="Lipzen A."/>
            <person name="Lombard V."/>
            <person name="Magnuson J."/>
            <person name="Maillard F."/>
            <person name="Murat C."/>
            <person name="Nolan M."/>
            <person name="Ohm R.A."/>
            <person name="Pangilinan J."/>
            <person name="Pereira M.F."/>
            <person name="Perotto S."/>
            <person name="Peter M."/>
            <person name="Pfister S."/>
            <person name="Riley R."/>
            <person name="Sitrit Y."/>
            <person name="Stielow J.B."/>
            <person name="Szollosi G."/>
            <person name="Zifcakova L."/>
            <person name="Stursova M."/>
            <person name="Spatafora J.W."/>
            <person name="Tedersoo L."/>
            <person name="Vaario L.M."/>
            <person name="Yamada A."/>
            <person name="Yan M."/>
            <person name="Wang P."/>
            <person name="Xu J."/>
            <person name="Bruns T."/>
            <person name="Baldrian P."/>
            <person name="Vilgalys R."/>
            <person name="Dunand C."/>
            <person name="Henrissat B."/>
            <person name="Grigoriev I.V."/>
            <person name="Hibbett D."/>
            <person name="Nagy L.G."/>
            <person name="Martin F.M."/>
        </authorList>
    </citation>
    <scope>NUCLEOTIDE SEQUENCE</scope>
    <source>
        <strain evidence="1">P2</strain>
    </source>
</reference>
<proteinExistence type="predicted"/>
<evidence type="ECO:0000313" key="2">
    <source>
        <dbReference type="Proteomes" id="UP000886501"/>
    </source>
</evidence>
<organism evidence="1 2">
    <name type="scientific">Thelephora ganbajun</name>
    <name type="common">Ganba fungus</name>
    <dbReference type="NCBI Taxonomy" id="370292"/>
    <lineage>
        <taxon>Eukaryota</taxon>
        <taxon>Fungi</taxon>
        <taxon>Dikarya</taxon>
        <taxon>Basidiomycota</taxon>
        <taxon>Agaricomycotina</taxon>
        <taxon>Agaricomycetes</taxon>
        <taxon>Thelephorales</taxon>
        <taxon>Thelephoraceae</taxon>
        <taxon>Thelephora</taxon>
    </lineage>
</organism>
<keyword evidence="2" id="KW-1185">Reference proteome</keyword>
<reference evidence="1" key="1">
    <citation type="submission" date="2019-10" db="EMBL/GenBank/DDBJ databases">
        <authorList>
            <consortium name="DOE Joint Genome Institute"/>
            <person name="Kuo A."/>
            <person name="Miyauchi S."/>
            <person name="Kiss E."/>
            <person name="Drula E."/>
            <person name="Kohler A."/>
            <person name="Sanchez-Garcia M."/>
            <person name="Andreopoulos B."/>
            <person name="Barry K.W."/>
            <person name="Bonito G."/>
            <person name="Buee M."/>
            <person name="Carver A."/>
            <person name="Chen C."/>
            <person name="Cichocki N."/>
            <person name="Clum A."/>
            <person name="Culley D."/>
            <person name="Crous P.W."/>
            <person name="Fauchery L."/>
            <person name="Girlanda M."/>
            <person name="Hayes R."/>
            <person name="Keri Z."/>
            <person name="Labutti K."/>
            <person name="Lipzen A."/>
            <person name="Lombard V."/>
            <person name="Magnuson J."/>
            <person name="Maillard F."/>
            <person name="Morin E."/>
            <person name="Murat C."/>
            <person name="Nolan M."/>
            <person name="Ohm R."/>
            <person name="Pangilinan J."/>
            <person name="Pereira M."/>
            <person name="Perotto S."/>
            <person name="Peter M."/>
            <person name="Riley R."/>
            <person name="Sitrit Y."/>
            <person name="Stielow B."/>
            <person name="Szollosi G."/>
            <person name="Zifcakova L."/>
            <person name="Stursova M."/>
            <person name="Spatafora J.W."/>
            <person name="Tedersoo L."/>
            <person name="Vaario L.-M."/>
            <person name="Yamada A."/>
            <person name="Yan M."/>
            <person name="Wang P."/>
            <person name="Xu J."/>
            <person name="Bruns T."/>
            <person name="Baldrian P."/>
            <person name="Vilgalys R."/>
            <person name="Henrissat B."/>
            <person name="Grigoriev I.V."/>
            <person name="Hibbett D."/>
            <person name="Nagy L.G."/>
            <person name="Martin F.M."/>
        </authorList>
    </citation>
    <scope>NUCLEOTIDE SEQUENCE</scope>
    <source>
        <strain evidence="1">P2</strain>
    </source>
</reference>
<dbReference type="Proteomes" id="UP000886501">
    <property type="component" value="Unassembled WGS sequence"/>
</dbReference>
<sequence>MQFWANVYSMETASNECLSKVRSILSCASTITIARSFQGNEAQTLIDFLNRVSTLSTACLDNLRRKHRFLCGRASITNSGSGVYGSFPRSAKHAGSYPPLILFDRSLYASGGFVTTVCLQMCTMENTRNAP</sequence>
<gene>
    <name evidence="1" type="ORF">BDM02DRAFT_2520842</name>
</gene>
<comment type="caution">
    <text evidence="1">The sequence shown here is derived from an EMBL/GenBank/DDBJ whole genome shotgun (WGS) entry which is preliminary data.</text>
</comment>